<evidence type="ECO:0000256" key="3">
    <source>
        <dbReference type="ARBA" id="ARBA00023125"/>
    </source>
</evidence>
<comment type="subcellular location">
    <subcellularLocation>
        <location evidence="1">Nucleus</location>
    </subcellularLocation>
</comment>
<proteinExistence type="predicted"/>
<feature type="region of interest" description="Disordered" evidence="6">
    <location>
        <begin position="136"/>
        <end position="178"/>
    </location>
</feature>
<dbReference type="Proteomes" id="UP000068243">
    <property type="component" value="Unassembled WGS sequence"/>
</dbReference>
<dbReference type="PROSITE" id="PS00463">
    <property type="entry name" value="ZN2_CY6_FUNGAL_1"/>
    <property type="match status" value="1"/>
</dbReference>
<evidence type="ECO:0000259" key="7">
    <source>
        <dbReference type="PROSITE" id="PS50048"/>
    </source>
</evidence>
<dbReference type="GO" id="GO:0045944">
    <property type="term" value="P:positive regulation of transcription by RNA polymerase II"/>
    <property type="evidence" value="ECO:0007669"/>
    <property type="project" value="TreeGrafter"/>
</dbReference>
<dbReference type="OMA" id="TAQAYRW"/>
<dbReference type="VEuPathDB" id="FungiDB:M747DRAFT_313976"/>
<keyword evidence="2" id="KW-0805">Transcription regulation</keyword>
<evidence type="ECO:0000256" key="5">
    <source>
        <dbReference type="ARBA" id="ARBA00023242"/>
    </source>
</evidence>
<feature type="compositionally biased region" description="Polar residues" evidence="6">
    <location>
        <begin position="238"/>
        <end position="268"/>
    </location>
</feature>
<dbReference type="OrthoDB" id="3886144at2759"/>
<dbReference type="GO" id="GO:0000981">
    <property type="term" value="F:DNA-binding transcription factor activity, RNA polymerase II-specific"/>
    <property type="evidence" value="ECO:0007669"/>
    <property type="project" value="InterPro"/>
</dbReference>
<keyword evidence="3" id="KW-0238">DNA-binding</keyword>
<evidence type="ECO:0000256" key="6">
    <source>
        <dbReference type="SAM" id="MobiDB-lite"/>
    </source>
</evidence>
<keyword evidence="4" id="KW-0804">Transcription</keyword>
<feature type="region of interest" description="Disordered" evidence="6">
    <location>
        <begin position="286"/>
        <end position="311"/>
    </location>
</feature>
<keyword evidence="5" id="KW-0539">Nucleus</keyword>
<evidence type="ECO:0000256" key="1">
    <source>
        <dbReference type="ARBA" id="ARBA00004123"/>
    </source>
</evidence>
<sequence length="954" mass="106640">MLPMETRLLSELLPRIDESASHNLHQLSPQSAALVQLLSPGGFPYLFCFPAIGQSKQPYLLSKSPRKLFGCSPLFPYHHLVDEVNPLPLSSDNYLPSPHTFYDTFHLESVYVIVTSASDMEDINIPSPSAILDVQRPSASAVGHSNPSVSPKNSTAGQRGAAKDRSKPKQTKSRNGCQTCKDKRLKCDETKPSCIQCRKRNVTCEGYIKKFKWRNGFGQKNFVGGTNGSANTKKAIQYQSNENPSTESSGTHIPQNQTRASKSQQAASSLPCMGSGSFMDLADLTSKNASPSKRSNRRSFSDKDSFGNPDEFIGQLTPVSFNDDILASSFTDVSPSDQISWISDVSLAAVEQMPGNEREPKCEFGRNNSYAEEGFSFEGLMEVDDEDIEEIVRRPDRSMKSGRPENANRNIAPHQELFNICREPNLGIASPEMLVLQFDRVTCGILSVKDGVHENPWRTLIWPLAKETPALYHAVFSLAAFHSSKEFPALRVHGVDHMRQSITHLVHDIRNMRVDAALATSLALAFADTWDQHTRTCIQHLKGAKALVSQVVGLGAQGEMRGINLSRVRFLYNTWLYMDVIARLTSREESGDLEVNAPFFQLPSHAVHEIDPLMGCATTLFPLINQVARLVQRVRKTTSNSISLISQAIELKRLVEQWEPPQFFEPPEDPSSEVQHSIQTAHAYRWATLLYLHQAVPEMPSEPTSELAKRVLILLATVPSSSRTLIIQMFPLLAAGSEAEQEDDRQWVLSRWESIQTRLMLGSIDRCIEIVREVWARRDAFEDEKQRLRGSSGRGINSVMETLTNDRVPLTSLGSNDQRARSTYAKEPWRRTIQEEWLASKATIGNSRRSSAISPLENIEFEKTVRGKLHWINVMQDWGWEAHSYSVPRLRPVSSVFDTSASSSPGGGGHHDRYSCFLSDVAARAGYFDRNCSSWYLSRTLQLGPLLEKLGAYS</sequence>
<evidence type="ECO:0000256" key="4">
    <source>
        <dbReference type="ARBA" id="ARBA00023163"/>
    </source>
</evidence>
<evidence type="ECO:0000313" key="8">
    <source>
        <dbReference type="EMBL" id="GAQ45701.1"/>
    </source>
</evidence>
<dbReference type="SUPFAM" id="SSF57701">
    <property type="entry name" value="Zn2/Cys6 DNA-binding domain"/>
    <property type="match status" value="1"/>
</dbReference>
<dbReference type="VEuPathDB" id="FungiDB:ATCC64974_35370"/>
<dbReference type="AlphaFoldDB" id="A0A100IRD3"/>
<feature type="compositionally biased region" description="Polar residues" evidence="6">
    <location>
        <begin position="143"/>
        <end position="157"/>
    </location>
</feature>
<evidence type="ECO:0000256" key="2">
    <source>
        <dbReference type="ARBA" id="ARBA00023015"/>
    </source>
</evidence>
<feature type="region of interest" description="Disordered" evidence="6">
    <location>
        <begin position="238"/>
        <end position="269"/>
    </location>
</feature>
<dbReference type="Pfam" id="PF11951">
    <property type="entry name" value="Fungal_trans_2"/>
    <property type="match status" value="1"/>
</dbReference>
<reference evidence="9" key="1">
    <citation type="journal article" date="2016" name="Genome Announc.">
        <title>Draft genome sequence of Aspergillus niger strain An76.</title>
        <authorList>
            <person name="Gong W."/>
            <person name="Cheng Z."/>
            <person name="Zhang H."/>
            <person name="Liu L."/>
            <person name="Gao P."/>
            <person name="Wang L."/>
        </authorList>
    </citation>
    <scope>NUCLEOTIDE SEQUENCE [LARGE SCALE GENOMIC DNA]</scope>
    <source>
        <strain evidence="9">An76</strain>
    </source>
</reference>
<gene>
    <name evidence="8" type="ORF">ABL_08362</name>
</gene>
<dbReference type="GO" id="GO:0000976">
    <property type="term" value="F:transcription cis-regulatory region binding"/>
    <property type="evidence" value="ECO:0007669"/>
    <property type="project" value="TreeGrafter"/>
</dbReference>
<dbReference type="EMBL" id="BCMY01000017">
    <property type="protein sequence ID" value="GAQ45701.1"/>
    <property type="molecule type" value="Genomic_DNA"/>
</dbReference>
<dbReference type="SMART" id="SM00066">
    <property type="entry name" value="GAL4"/>
    <property type="match status" value="1"/>
</dbReference>
<organism evidence="8 9">
    <name type="scientific">Aspergillus niger</name>
    <dbReference type="NCBI Taxonomy" id="5061"/>
    <lineage>
        <taxon>Eukaryota</taxon>
        <taxon>Fungi</taxon>
        <taxon>Dikarya</taxon>
        <taxon>Ascomycota</taxon>
        <taxon>Pezizomycotina</taxon>
        <taxon>Eurotiomycetes</taxon>
        <taxon>Eurotiomycetidae</taxon>
        <taxon>Eurotiales</taxon>
        <taxon>Aspergillaceae</taxon>
        <taxon>Aspergillus</taxon>
        <taxon>Aspergillus subgen. Circumdati</taxon>
    </lineage>
</organism>
<dbReference type="InterPro" id="IPR021858">
    <property type="entry name" value="Fun_TF"/>
</dbReference>
<dbReference type="PANTHER" id="PTHR37534:SF15">
    <property type="entry name" value="ZN(II)2CYS6 TRANSCRIPTION FACTOR (EUROFUNG)"/>
    <property type="match status" value="1"/>
</dbReference>
<dbReference type="GO" id="GO:0008270">
    <property type="term" value="F:zinc ion binding"/>
    <property type="evidence" value="ECO:0007669"/>
    <property type="project" value="InterPro"/>
</dbReference>
<dbReference type="GO" id="GO:0005634">
    <property type="term" value="C:nucleus"/>
    <property type="evidence" value="ECO:0007669"/>
    <property type="project" value="UniProtKB-SubCell"/>
</dbReference>
<evidence type="ECO:0000313" key="9">
    <source>
        <dbReference type="Proteomes" id="UP000068243"/>
    </source>
</evidence>
<dbReference type="VEuPathDB" id="FungiDB:An12g07690"/>
<accession>A0A100IRD3</accession>
<dbReference type="PANTHER" id="PTHR37534">
    <property type="entry name" value="TRANSCRIPTIONAL ACTIVATOR PROTEIN UGA3"/>
    <property type="match status" value="1"/>
</dbReference>
<dbReference type="Pfam" id="PF00172">
    <property type="entry name" value="Zn_clus"/>
    <property type="match status" value="1"/>
</dbReference>
<dbReference type="InterPro" id="IPR036864">
    <property type="entry name" value="Zn2-C6_fun-type_DNA-bd_sf"/>
</dbReference>
<dbReference type="VEuPathDB" id="FungiDB:ASPNIDRAFT2_211476"/>
<feature type="domain" description="Zn(2)-C6 fungal-type" evidence="7">
    <location>
        <begin position="176"/>
        <end position="204"/>
    </location>
</feature>
<name>A0A100IRD3_ASPNG</name>
<dbReference type="CDD" id="cd00067">
    <property type="entry name" value="GAL4"/>
    <property type="match status" value="1"/>
</dbReference>
<comment type="caution">
    <text evidence="8">The sequence shown here is derived from an EMBL/GenBank/DDBJ whole genome shotgun (WGS) entry which is preliminary data.</text>
</comment>
<dbReference type="Gene3D" id="4.10.240.10">
    <property type="entry name" value="Zn(2)-C6 fungal-type DNA-binding domain"/>
    <property type="match status" value="1"/>
</dbReference>
<dbReference type="InterPro" id="IPR001138">
    <property type="entry name" value="Zn2Cys6_DnaBD"/>
</dbReference>
<dbReference type="PROSITE" id="PS50048">
    <property type="entry name" value="ZN2_CY6_FUNGAL_2"/>
    <property type="match status" value="1"/>
</dbReference>
<protein>
    <submittedName>
        <fullName evidence="8">Unnamed protein product</fullName>
    </submittedName>
</protein>